<keyword evidence="1" id="KW-0472">Membrane</keyword>
<dbReference type="KEGG" id="dha:DEHA2E23232g"/>
<dbReference type="GeneID" id="8998832"/>
<evidence type="ECO:0000313" key="2">
    <source>
        <dbReference type="EMBL" id="CAR65874.1"/>
    </source>
</evidence>
<organism evidence="2 3">
    <name type="scientific">Debaryomyces hansenii (strain ATCC 36239 / CBS 767 / BCRC 21394 / JCM 1990 / NBRC 0083 / IGC 2968)</name>
    <name type="common">Yeast</name>
    <name type="synonym">Torulaspora hansenii</name>
    <dbReference type="NCBI Taxonomy" id="284592"/>
    <lineage>
        <taxon>Eukaryota</taxon>
        <taxon>Fungi</taxon>
        <taxon>Dikarya</taxon>
        <taxon>Ascomycota</taxon>
        <taxon>Saccharomycotina</taxon>
        <taxon>Pichiomycetes</taxon>
        <taxon>Debaryomycetaceae</taxon>
        <taxon>Debaryomyces</taxon>
    </lineage>
</organism>
<dbReference type="RefSeq" id="XP_002770533.1">
    <property type="nucleotide sequence ID" value="XM_002770487.1"/>
</dbReference>
<keyword evidence="1" id="KW-0812">Transmembrane</keyword>
<evidence type="ECO:0000313" key="3">
    <source>
        <dbReference type="Proteomes" id="UP000000599"/>
    </source>
</evidence>
<dbReference type="VEuPathDB" id="FungiDB:DEHA2E23232g"/>
<dbReference type="HOGENOM" id="CLU_103830_0_0_1"/>
<proteinExistence type="predicted"/>
<accession>B5RU62</accession>
<protein>
    <submittedName>
        <fullName evidence="2">DEHA2E23232p</fullName>
    </submittedName>
</protein>
<keyword evidence="3" id="KW-1185">Reference proteome</keyword>
<evidence type="ECO:0000256" key="1">
    <source>
        <dbReference type="SAM" id="Phobius"/>
    </source>
</evidence>
<dbReference type="AlphaFoldDB" id="B5RU62"/>
<name>B5RU62_DEBHA</name>
<dbReference type="Proteomes" id="UP000000599">
    <property type="component" value="Chromosome E"/>
</dbReference>
<dbReference type="InParanoid" id="B5RU62"/>
<gene>
    <name evidence="2" type="ordered locus">DEHA2E23232g</name>
</gene>
<reference evidence="2 3" key="1">
    <citation type="journal article" date="2004" name="Nature">
        <title>Genome evolution in yeasts.</title>
        <authorList>
            <consortium name="Genolevures"/>
            <person name="Dujon B."/>
            <person name="Sherman D."/>
            <person name="Fischer G."/>
            <person name="Durrens P."/>
            <person name="Casaregola S."/>
            <person name="Lafontaine I."/>
            <person name="de Montigny J."/>
            <person name="Marck C."/>
            <person name="Neuveglise C."/>
            <person name="Talla E."/>
            <person name="Goffard N."/>
            <person name="Frangeul L."/>
            <person name="Aigle M."/>
            <person name="Anthouard V."/>
            <person name="Babour A."/>
            <person name="Barbe V."/>
            <person name="Barnay S."/>
            <person name="Blanchin S."/>
            <person name="Beckerich J.M."/>
            <person name="Beyne E."/>
            <person name="Bleykasten C."/>
            <person name="Boisrame A."/>
            <person name="Boyer J."/>
            <person name="Cattolico L."/>
            <person name="Confanioleri F."/>
            <person name="de Daruvar A."/>
            <person name="Despons L."/>
            <person name="Fabre E."/>
            <person name="Fairhead C."/>
            <person name="Ferry-Dumazet H."/>
            <person name="Groppi A."/>
            <person name="Hantraye F."/>
            <person name="Hennequin C."/>
            <person name="Jauniaux N."/>
            <person name="Joyet P."/>
            <person name="Kachouri R."/>
            <person name="Kerrest A."/>
            <person name="Koszul R."/>
            <person name="Lemaire M."/>
            <person name="Lesur I."/>
            <person name="Ma L."/>
            <person name="Muller H."/>
            <person name="Nicaud J.M."/>
            <person name="Nikolski M."/>
            <person name="Oztas S."/>
            <person name="Ozier-Kalogeropoulos O."/>
            <person name="Pellenz S."/>
            <person name="Potier S."/>
            <person name="Richard G.F."/>
            <person name="Straub M.L."/>
            <person name="Suleau A."/>
            <person name="Swennene D."/>
            <person name="Tekaia F."/>
            <person name="Wesolowski-Louvel M."/>
            <person name="Westhof E."/>
            <person name="Wirth B."/>
            <person name="Zeniou-Meyer M."/>
            <person name="Zivanovic I."/>
            <person name="Bolotin-Fukuhara M."/>
            <person name="Thierry A."/>
            <person name="Bouchier C."/>
            <person name="Caudron B."/>
            <person name="Scarpelli C."/>
            <person name="Gaillardin C."/>
            <person name="Weissenbach J."/>
            <person name="Wincker P."/>
            <person name="Souciet J.L."/>
        </authorList>
    </citation>
    <scope>NUCLEOTIDE SEQUENCE [LARGE SCALE GENOMIC DNA]</scope>
    <source>
        <strain evidence="3">ATCC 36239 / CBS 767 / BCRC 21394 / JCM 1990 / NBRC 0083 / IGC 2968</strain>
    </source>
</reference>
<keyword evidence="1" id="KW-1133">Transmembrane helix</keyword>
<feature type="transmembrane region" description="Helical" evidence="1">
    <location>
        <begin position="36"/>
        <end position="55"/>
    </location>
</feature>
<sequence>MVHWMILNFPVKESIFHAVLIVACIFFPCESRVQRILMLLALLGCIVAFVSGLAIDYEKVTREYKTLKKIVLPEFIENRPFKESDLARKQETLENMLIHVNAKIIAELKTNYTFKSTDQLIEFHNAIISDFITKYDKYYRHLPVEHIKEWDKVVLEARMMQQEDLDVCANKLPFDNSPI</sequence>
<dbReference type="OrthoDB" id="4103527at2759"/>
<feature type="transmembrane region" description="Helical" evidence="1">
    <location>
        <begin position="14"/>
        <end position="29"/>
    </location>
</feature>
<dbReference type="EMBL" id="CR382137">
    <property type="protein sequence ID" value="CAR65874.1"/>
    <property type="molecule type" value="Genomic_DNA"/>
</dbReference>